<evidence type="ECO:0000259" key="11">
    <source>
        <dbReference type="SMART" id="SM00831"/>
    </source>
</evidence>
<dbReference type="NCBIfam" id="TIGR01494">
    <property type="entry name" value="ATPase_P-type"/>
    <property type="match status" value="3"/>
</dbReference>
<evidence type="ECO:0000256" key="4">
    <source>
        <dbReference type="ARBA" id="ARBA00022692"/>
    </source>
</evidence>
<dbReference type="InterPro" id="IPR023299">
    <property type="entry name" value="ATPase_P-typ_cyto_dom_N"/>
</dbReference>
<evidence type="ECO:0000256" key="9">
    <source>
        <dbReference type="ARBA" id="ARBA00023136"/>
    </source>
</evidence>
<dbReference type="InterPro" id="IPR050510">
    <property type="entry name" value="Cation_transp_ATPase_P-type"/>
</dbReference>
<dbReference type="Gene3D" id="3.40.50.1000">
    <property type="entry name" value="HAD superfamily/HAD-like"/>
    <property type="match status" value="1"/>
</dbReference>
<dbReference type="InterPro" id="IPR004014">
    <property type="entry name" value="ATPase_P-typ_cation-transptr_N"/>
</dbReference>
<keyword evidence="9 10" id="KW-0472">Membrane</keyword>
<dbReference type="Pfam" id="PF00690">
    <property type="entry name" value="Cation_ATPase_N"/>
    <property type="match status" value="1"/>
</dbReference>
<dbReference type="InterPro" id="IPR018303">
    <property type="entry name" value="ATPase_P-typ_P_site"/>
</dbReference>
<dbReference type="GO" id="GO:0005886">
    <property type="term" value="C:plasma membrane"/>
    <property type="evidence" value="ECO:0007669"/>
    <property type="project" value="UniProtKB-SubCell"/>
</dbReference>
<feature type="transmembrane region" description="Helical" evidence="10">
    <location>
        <begin position="837"/>
        <end position="855"/>
    </location>
</feature>
<comment type="subcellular location">
    <subcellularLocation>
        <location evidence="1">Cell membrane</location>
        <topology evidence="1">Multi-pass membrane protein</topology>
    </subcellularLocation>
</comment>
<evidence type="ECO:0000256" key="7">
    <source>
        <dbReference type="ARBA" id="ARBA00022967"/>
    </source>
</evidence>
<dbReference type="PRINTS" id="PR00119">
    <property type="entry name" value="CATATPASE"/>
</dbReference>
<reference evidence="12 13" key="1">
    <citation type="submission" date="2016-10" db="EMBL/GenBank/DDBJ databases">
        <authorList>
            <person name="de Groot N.N."/>
        </authorList>
    </citation>
    <scope>NUCLEOTIDE SEQUENCE [LARGE SCALE GENOMIC DNA]</scope>
    <source>
        <strain evidence="12 13">DSM 22007</strain>
    </source>
</reference>
<feature type="transmembrane region" description="Helical" evidence="10">
    <location>
        <begin position="41"/>
        <end position="64"/>
    </location>
</feature>
<feature type="transmembrane region" description="Helical" evidence="10">
    <location>
        <begin position="693"/>
        <end position="712"/>
    </location>
</feature>
<keyword evidence="13" id="KW-1185">Reference proteome</keyword>
<feature type="transmembrane region" description="Helical" evidence="10">
    <location>
        <begin position="797"/>
        <end position="817"/>
    </location>
</feature>
<evidence type="ECO:0000256" key="10">
    <source>
        <dbReference type="SAM" id="Phobius"/>
    </source>
</evidence>
<protein>
    <submittedName>
        <fullName evidence="12">Ca2+-transporting ATPase</fullName>
    </submittedName>
</protein>
<dbReference type="Gene3D" id="2.70.150.10">
    <property type="entry name" value="Calcium-transporting ATPase, cytoplasmic transduction domain A"/>
    <property type="match status" value="1"/>
</dbReference>
<dbReference type="GO" id="GO:0005524">
    <property type="term" value="F:ATP binding"/>
    <property type="evidence" value="ECO:0007669"/>
    <property type="project" value="UniProtKB-KW"/>
</dbReference>
<evidence type="ECO:0000256" key="6">
    <source>
        <dbReference type="ARBA" id="ARBA00022840"/>
    </source>
</evidence>
<keyword evidence="5" id="KW-0547">Nucleotide-binding</keyword>
<dbReference type="GO" id="GO:0016887">
    <property type="term" value="F:ATP hydrolysis activity"/>
    <property type="evidence" value="ECO:0007669"/>
    <property type="project" value="InterPro"/>
</dbReference>
<dbReference type="EMBL" id="FOEP01000012">
    <property type="protein sequence ID" value="SEQ73437.1"/>
    <property type="molecule type" value="Genomic_DNA"/>
</dbReference>
<dbReference type="InterPro" id="IPR036412">
    <property type="entry name" value="HAD-like_sf"/>
</dbReference>
<keyword evidence="6" id="KW-0067">ATP-binding</keyword>
<dbReference type="SUPFAM" id="SSF56784">
    <property type="entry name" value="HAD-like"/>
    <property type="match status" value="1"/>
</dbReference>
<proteinExistence type="inferred from homology"/>
<comment type="similarity">
    <text evidence="2">Belongs to the cation transport ATPase (P-type) (TC 3.A.3) family. Type IIA subfamily.</text>
</comment>
<dbReference type="STRING" id="657014.SAMN04488092_11217"/>
<feature type="transmembrane region" description="Helical" evidence="10">
    <location>
        <begin position="733"/>
        <end position="755"/>
    </location>
</feature>
<dbReference type="InterPro" id="IPR001757">
    <property type="entry name" value="P_typ_ATPase"/>
</dbReference>
<dbReference type="Pfam" id="PF00122">
    <property type="entry name" value="E1-E2_ATPase"/>
    <property type="match status" value="1"/>
</dbReference>
<evidence type="ECO:0000313" key="12">
    <source>
        <dbReference type="EMBL" id="SEQ73437.1"/>
    </source>
</evidence>
<dbReference type="PANTHER" id="PTHR43294:SF21">
    <property type="entry name" value="CATION TRANSPORTING ATPASE"/>
    <property type="match status" value="1"/>
</dbReference>
<dbReference type="SUPFAM" id="SSF81660">
    <property type="entry name" value="Metal cation-transporting ATPase, ATP-binding domain N"/>
    <property type="match status" value="1"/>
</dbReference>
<dbReference type="RefSeq" id="WP_090270567.1">
    <property type="nucleotide sequence ID" value="NZ_FOEP01000012.1"/>
</dbReference>
<dbReference type="GO" id="GO:0015662">
    <property type="term" value="F:P-type ion transporter activity"/>
    <property type="evidence" value="ECO:0007669"/>
    <property type="project" value="UniProtKB-ARBA"/>
</dbReference>
<keyword evidence="4 10" id="KW-0812">Transmembrane</keyword>
<evidence type="ECO:0000256" key="8">
    <source>
        <dbReference type="ARBA" id="ARBA00022989"/>
    </source>
</evidence>
<dbReference type="OrthoDB" id="9807843at2"/>
<dbReference type="SFLD" id="SFLDG00002">
    <property type="entry name" value="C1.7:_P-type_atpase_like"/>
    <property type="match status" value="1"/>
</dbReference>
<evidence type="ECO:0000256" key="3">
    <source>
        <dbReference type="ARBA" id="ARBA00022475"/>
    </source>
</evidence>
<dbReference type="Proteomes" id="UP000198634">
    <property type="component" value="Unassembled WGS sequence"/>
</dbReference>
<dbReference type="AlphaFoldDB" id="A0A1H9IFY3"/>
<dbReference type="InterPro" id="IPR044492">
    <property type="entry name" value="P_typ_ATPase_HD_dom"/>
</dbReference>
<evidence type="ECO:0000313" key="13">
    <source>
        <dbReference type="Proteomes" id="UP000198634"/>
    </source>
</evidence>
<dbReference type="PANTHER" id="PTHR43294">
    <property type="entry name" value="SODIUM/POTASSIUM-TRANSPORTING ATPASE SUBUNIT ALPHA"/>
    <property type="match status" value="1"/>
</dbReference>
<feature type="transmembrane region" description="Helical" evidence="10">
    <location>
        <begin position="660"/>
        <end position="687"/>
    </location>
</feature>
<dbReference type="InterPro" id="IPR023214">
    <property type="entry name" value="HAD_sf"/>
</dbReference>
<feature type="transmembrane region" description="Helical" evidence="10">
    <location>
        <begin position="761"/>
        <end position="785"/>
    </location>
</feature>
<accession>A0A1H9IFY3</accession>
<feature type="transmembrane region" description="Helical" evidence="10">
    <location>
        <begin position="70"/>
        <end position="89"/>
    </location>
</feature>
<keyword evidence="8 10" id="KW-1133">Transmembrane helix</keyword>
<feature type="domain" description="Cation-transporting P-type ATPase N-terminal" evidence="11">
    <location>
        <begin position="2"/>
        <end position="66"/>
    </location>
</feature>
<dbReference type="InterPro" id="IPR059000">
    <property type="entry name" value="ATPase_P-type_domA"/>
</dbReference>
<organism evidence="12 13">
    <name type="scientific">Thalassovita taeanensis</name>
    <dbReference type="NCBI Taxonomy" id="657014"/>
    <lineage>
        <taxon>Bacteria</taxon>
        <taxon>Pseudomonadati</taxon>
        <taxon>Pseudomonadota</taxon>
        <taxon>Alphaproteobacteria</taxon>
        <taxon>Rhodobacterales</taxon>
        <taxon>Roseobacteraceae</taxon>
        <taxon>Thalassovita</taxon>
    </lineage>
</organism>
<keyword evidence="3" id="KW-1003">Cell membrane</keyword>
<dbReference type="Pfam" id="PF00689">
    <property type="entry name" value="Cation_ATPase_C"/>
    <property type="match status" value="1"/>
</dbReference>
<dbReference type="Pfam" id="PF13246">
    <property type="entry name" value="Cation_ATPase"/>
    <property type="match status" value="1"/>
</dbReference>
<evidence type="ECO:0000256" key="1">
    <source>
        <dbReference type="ARBA" id="ARBA00004651"/>
    </source>
</evidence>
<dbReference type="InterPro" id="IPR006068">
    <property type="entry name" value="ATPase_P-typ_cation-transptr_C"/>
</dbReference>
<dbReference type="SFLD" id="SFLDS00003">
    <property type="entry name" value="Haloacid_Dehalogenase"/>
    <property type="match status" value="1"/>
</dbReference>
<gene>
    <name evidence="12" type="ORF">SAMN04488092_11217</name>
</gene>
<dbReference type="InterPro" id="IPR023298">
    <property type="entry name" value="ATPase_P-typ_TM_dom_sf"/>
</dbReference>
<sequence length="868" mass="92588">MSDAKAPAPTQGLTDSEIAPLQARYGRNEIVHDTRFRGLRILVRQFTSVLVVVLIVAMAAAFAMGEIVDAAAIGIVVVMNALLGFAQEWRTDNAIKSLRRMLSPTAHVIRGGQEKSIPATELVPGDLVLIEQGSRIPADMTLIEHAGLQVDESALSGESDHVDKTAGLGEPNLFMGTTVTTGRGKAIVTAIGALTKFGQIAGLTSTISERPTVLQIQMARLAMQIAILAVVIAGATVAIGYFTGRDLFVMVMTGLSLAVSLVPEGLPVVLTISLTLGATAMARQKALVRQLQAVETLGAATVICTDKTGTLTENRMTAVRIWTLGAEYQVTGTGSDPAGHITRNGRKCRAADDPELANLLETALLCNNARLEQAQNTWAMFGSPTEGALVTLAYKGWATLPTPERLVAENPFSSERKRMSMLVRTDDSFALHAKGAPEHILSVCNSAVIDQKTYPLDDELRSKIMASYHQMAENGLRVIGLAARAAQDGDTEERDMIFQGLVGLIDPPRPEVGAAIQACRAAGIQVIMITGDGPTTARAIAQQLGLPARIALTGAELEDMTDADLTEVLGRDVLFARTTPAHKLRIVTALQARGETVAMTGDGVNDAPALKRADIGIAMGQRGTDVARDSSDLVLLDDNFATIVGAIAQGRRQFENISKFARYLLSSNAGEAVALFGAILMGLPLIFLPSQILWINLVTDGISAVALGLEKAEPGQMQDPPRGRNATILGRTGLWMILLLGAYTGGASIWIFQSLLAEGEIIARTTTFTALVIFELAAVFAFRSFRVPCTSLGWLSNRYLFLAVLLGLGTQLAAIYWPPLQLLLRTQPIGWEHWQLVGLFTLPLIIVPELIKAILASRARSGKAAPAA</sequence>
<dbReference type="PRINTS" id="PR00120">
    <property type="entry name" value="HATPASE"/>
</dbReference>
<feature type="transmembrane region" description="Helical" evidence="10">
    <location>
        <begin position="221"/>
        <end position="242"/>
    </location>
</feature>
<dbReference type="Gene3D" id="1.20.1110.10">
    <property type="entry name" value="Calcium-transporting ATPase, transmembrane domain"/>
    <property type="match status" value="1"/>
</dbReference>
<feature type="transmembrane region" description="Helical" evidence="10">
    <location>
        <begin position="248"/>
        <end position="276"/>
    </location>
</feature>
<evidence type="ECO:0000256" key="5">
    <source>
        <dbReference type="ARBA" id="ARBA00022741"/>
    </source>
</evidence>
<dbReference type="SUPFAM" id="SSF81653">
    <property type="entry name" value="Calcium ATPase, transduction domain A"/>
    <property type="match status" value="1"/>
</dbReference>
<dbReference type="Gene3D" id="3.40.1110.10">
    <property type="entry name" value="Calcium-transporting ATPase, cytoplasmic domain N"/>
    <property type="match status" value="1"/>
</dbReference>
<dbReference type="SMART" id="SM00831">
    <property type="entry name" value="Cation_ATPase_N"/>
    <property type="match status" value="1"/>
</dbReference>
<name>A0A1H9IFY3_9RHOB</name>
<dbReference type="SFLD" id="SFLDF00027">
    <property type="entry name" value="p-type_atpase"/>
    <property type="match status" value="1"/>
</dbReference>
<dbReference type="PROSITE" id="PS00154">
    <property type="entry name" value="ATPASE_E1_E2"/>
    <property type="match status" value="1"/>
</dbReference>
<dbReference type="FunFam" id="3.40.50.1000:FF:000028">
    <property type="entry name" value="Calcium-transporting P-type ATPase, putative"/>
    <property type="match status" value="1"/>
</dbReference>
<evidence type="ECO:0000256" key="2">
    <source>
        <dbReference type="ARBA" id="ARBA00005675"/>
    </source>
</evidence>
<dbReference type="SUPFAM" id="SSF81665">
    <property type="entry name" value="Calcium ATPase, transmembrane domain M"/>
    <property type="match status" value="1"/>
</dbReference>
<dbReference type="InterPro" id="IPR008250">
    <property type="entry name" value="ATPase_P-typ_transduc_dom_A_sf"/>
</dbReference>
<keyword evidence="7" id="KW-1278">Translocase</keyword>